<proteinExistence type="predicted"/>
<dbReference type="InterPro" id="IPR020845">
    <property type="entry name" value="AMP-binding_CS"/>
</dbReference>
<dbReference type="GO" id="GO:0016878">
    <property type="term" value="F:acid-thiol ligase activity"/>
    <property type="evidence" value="ECO:0007669"/>
    <property type="project" value="UniProtKB-ARBA"/>
</dbReference>
<protein>
    <submittedName>
        <fullName evidence="2">Unannotated protein</fullName>
    </submittedName>
</protein>
<name>A0A6J7KWV6_9ZZZZ</name>
<evidence type="ECO:0000313" key="2">
    <source>
        <dbReference type="EMBL" id="CAB4958799.1"/>
    </source>
</evidence>
<dbReference type="InterPro" id="IPR050237">
    <property type="entry name" value="ATP-dep_AMP-bd_enzyme"/>
</dbReference>
<dbReference type="InterPro" id="IPR000873">
    <property type="entry name" value="AMP-dep_synth/lig_dom"/>
</dbReference>
<sequence>MNAIASTLDAMRPLRRTPVPPGPPGLTALIGPVAAALDGSGPAVAPVPTTSVTVSGDYVAGILRALRPDDPDAPLESEEVAVVLATSGSTGAPRGVLLTASALAALTESVNGTGPAPQWIAALPLSSMGGFNVLLRGLAAGREPIAISSLGGASPFTPLDFQRAVHAAAAHSSDIRVSLVAAQVRRLLSDEAGIEALSGCNQILVGAGPLPASLQESAGTHGIRLTRTYGATETSGGCVYDGEPLPGVGIVTLPTGEVVISGPMLALGYRLDRVLTESRFAESGYRTGDLGSIESGRLTLHGRIDDVVVVNGVNVALGAVEKVIDACPDVESGVALALPLGEAEVEIVALVLAAGAGPGLREQINAAVQGALGRPAVPRRVAVVPDFPLLPNRKIDRASLRALATEPGSVTWLP</sequence>
<accession>A0A6J7KWV6</accession>
<dbReference type="Gene3D" id="3.40.50.12780">
    <property type="entry name" value="N-terminal domain of ligase-like"/>
    <property type="match status" value="1"/>
</dbReference>
<reference evidence="2" key="1">
    <citation type="submission" date="2020-05" db="EMBL/GenBank/DDBJ databases">
        <authorList>
            <person name="Chiriac C."/>
            <person name="Salcher M."/>
            <person name="Ghai R."/>
            <person name="Kavagutti S V."/>
        </authorList>
    </citation>
    <scope>NUCLEOTIDE SEQUENCE</scope>
</reference>
<dbReference type="PROSITE" id="PS00455">
    <property type="entry name" value="AMP_BINDING"/>
    <property type="match status" value="1"/>
</dbReference>
<feature type="domain" description="AMP-dependent synthetase/ligase" evidence="1">
    <location>
        <begin position="69"/>
        <end position="250"/>
    </location>
</feature>
<dbReference type="Gene3D" id="3.30.300.30">
    <property type="match status" value="1"/>
</dbReference>
<organism evidence="2">
    <name type="scientific">freshwater metagenome</name>
    <dbReference type="NCBI Taxonomy" id="449393"/>
    <lineage>
        <taxon>unclassified sequences</taxon>
        <taxon>metagenomes</taxon>
        <taxon>ecological metagenomes</taxon>
    </lineage>
</organism>
<dbReference type="InterPro" id="IPR045851">
    <property type="entry name" value="AMP-bd_C_sf"/>
</dbReference>
<dbReference type="PANTHER" id="PTHR43767:SF1">
    <property type="entry name" value="NONRIBOSOMAL PEPTIDE SYNTHASE PES1 (EUROFUNG)-RELATED"/>
    <property type="match status" value="1"/>
</dbReference>
<dbReference type="InterPro" id="IPR042099">
    <property type="entry name" value="ANL_N_sf"/>
</dbReference>
<dbReference type="SUPFAM" id="SSF56801">
    <property type="entry name" value="Acetyl-CoA synthetase-like"/>
    <property type="match status" value="1"/>
</dbReference>
<dbReference type="Pfam" id="PF00501">
    <property type="entry name" value="AMP-binding"/>
    <property type="match status" value="1"/>
</dbReference>
<dbReference type="PANTHER" id="PTHR43767">
    <property type="entry name" value="LONG-CHAIN-FATTY-ACID--COA LIGASE"/>
    <property type="match status" value="1"/>
</dbReference>
<dbReference type="AlphaFoldDB" id="A0A6J7KWV6"/>
<evidence type="ECO:0000259" key="1">
    <source>
        <dbReference type="Pfam" id="PF00501"/>
    </source>
</evidence>
<gene>
    <name evidence="2" type="ORF">UFOPK3772_02054</name>
</gene>
<dbReference type="EMBL" id="CAFBNE010000069">
    <property type="protein sequence ID" value="CAB4958799.1"/>
    <property type="molecule type" value="Genomic_DNA"/>
</dbReference>